<gene>
    <name evidence="4" type="ORF">IAD16_02730</name>
</gene>
<keyword evidence="2" id="KW-0288">FMN</keyword>
<dbReference type="GO" id="GO:0016491">
    <property type="term" value="F:oxidoreductase activity"/>
    <property type="evidence" value="ECO:0007669"/>
    <property type="project" value="InterPro"/>
</dbReference>
<dbReference type="AlphaFoldDB" id="A0A9D1I2Y7"/>
<sequence>MKITVIESSPHKNGSSNMLAGEFIRGAEDAGHHVTVFDAASADIAPCLGCDACGMAGDCCQKDDMAQLKQLILDGDMVVFVTPLYYFGMSAQLKAVIDRFYSFNGRLTSKGVKTALIAAAWDSNDWTMKDLEAHYDTLCRYLSFDSKGKILGTGCGTVSMTARSPFMKKAYDLGRSL</sequence>
<dbReference type="Pfam" id="PF03358">
    <property type="entry name" value="FMN_red"/>
    <property type="match status" value="1"/>
</dbReference>
<evidence type="ECO:0000313" key="4">
    <source>
        <dbReference type="EMBL" id="HIU27283.1"/>
    </source>
</evidence>
<dbReference type="InterPro" id="IPR051796">
    <property type="entry name" value="ISF_SsuE-like"/>
</dbReference>
<comment type="caution">
    <text evidence="4">The sequence shown here is derived from an EMBL/GenBank/DDBJ whole genome shotgun (WGS) entry which is preliminary data.</text>
</comment>
<evidence type="ECO:0000256" key="1">
    <source>
        <dbReference type="ARBA" id="ARBA00022630"/>
    </source>
</evidence>
<protein>
    <submittedName>
        <fullName evidence="4">Flavodoxin family protein</fullName>
    </submittedName>
</protein>
<dbReference type="PANTHER" id="PTHR43278:SF2">
    <property type="entry name" value="IRON-SULFUR FLAVOPROTEIN"/>
    <property type="match status" value="1"/>
</dbReference>
<reference evidence="4" key="1">
    <citation type="submission" date="2020-10" db="EMBL/GenBank/DDBJ databases">
        <authorList>
            <person name="Gilroy R."/>
        </authorList>
    </citation>
    <scope>NUCLEOTIDE SEQUENCE</scope>
    <source>
        <strain evidence="4">11300</strain>
    </source>
</reference>
<dbReference type="PANTHER" id="PTHR43278">
    <property type="entry name" value="NAD(P)H-DEPENDENT FMN-CONTAINING OXIDOREDUCTASE YWQN-RELATED"/>
    <property type="match status" value="1"/>
</dbReference>
<evidence type="ECO:0000259" key="3">
    <source>
        <dbReference type="Pfam" id="PF03358"/>
    </source>
</evidence>
<dbReference type="Proteomes" id="UP000824091">
    <property type="component" value="Unassembled WGS sequence"/>
</dbReference>
<dbReference type="InterPro" id="IPR029039">
    <property type="entry name" value="Flavoprotein-like_sf"/>
</dbReference>
<organism evidence="4 5">
    <name type="scientific">Candidatus Fimisoma avicola</name>
    <dbReference type="NCBI Taxonomy" id="2840826"/>
    <lineage>
        <taxon>Bacteria</taxon>
        <taxon>Bacillati</taxon>
        <taxon>Bacillota</taxon>
        <taxon>Clostridia</taxon>
        <taxon>Eubacteriales</taxon>
        <taxon>Candidatus Fimisoma</taxon>
    </lineage>
</organism>
<dbReference type="InterPro" id="IPR005025">
    <property type="entry name" value="FMN_Rdtase-like_dom"/>
</dbReference>
<name>A0A9D1I2Y7_9FIRM</name>
<evidence type="ECO:0000313" key="5">
    <source>
        <dbReference type="Proteomes" id="UP000824091"/>
    </source>
</evidence>
<proteinExistence type="predicted"/>
<accession>A0A9D1I2Y7</accession>
<keyword evidence="1" id="KW-0285">Flavoprotein</keyword>
<feature type="domain" description="NADPH-dependent FMN reductase-like" evidence="3">
    <location>
        <begin position="1"/>
        <end position="106"/>
    </location>
</feature>
<dbReference type="Gene3D" id="3.40.50.360">
    <property type="match status" value="1"/>
</dbReference>
<dbReference type="EMBL" id="DVMO01000042">
    <property type="protein sequence ID" value="HIU27283.1"/>
    <property type="molecule type" value="Genomic_DNA"/>
</dbReference>
<evidence type="ECO:0000256" key="2">
    <source>
        <dbReference type="ARBA" id="ARBA00022643"/>
    </source>
</evidence>
<dbReference type="SUPFAM" id="SSF52218">
    <property type="entry name" value="Flavoproteins"/>
    <property type="match status" value="1"/>
</dbReference>
<reference evidence="4" key="2">
    <citation type="journal article" date="2021" name="PeerJ">
        <title>Extensive microbial diversity within the chicken gut microbiome revealed by metagenomics and culture.</title>
        <authorList>
            <person name="Gilroy R."/>
            <person name="Ravi A."/>
            <person name="Getino M."/>
            <person name="Pursley I."/>
            <person name="Horton D.L."/>
            <person name="Alikhan N.F."/>
            <person name="Baker D."/>
            <person name="Gharbi K."/>
            <person name="Hall N."/>
            <person name="Watson M."/>
            <person name="Adriaenssens E.M."/>
            <person name="Foster-Nyarko E."/>
            <person name="Jarju S."/>
            <person name="Secka A."/>
            <person name="Antonio M."/>
            <person name="Oren A."/>
            <person name="Chaudhuri R.R."/>
            <person name="La Ragione R."/>
            <person name="Hildebrand F."/>
            <person name="Pallen M.J."/>
        </authorList>
    </citation>
    <scope>NUCLEOTIDE SEQUENCE</scope>
    <source>
        <strain evidence="4">11300</strain>
    </source>
</reference>